<dbReference type="PANTHER" id="PTHR36510:SF1">
    <property type="entry name" value="GLUTAMATE--CYSTEINE LIGASE 2-RELATED"/>
    <property type="match status" value="1"/>
</dbReference>
<accession>A0A318LWN3</accession>
<evidence type="ECO:0000256" key="3">
    <source>
        <dbReference type="ARBA" id="ARBA00022840"/>
    </source>
</evidence>
<evidence type="ECO:0000313" key="8">
    <source>
        <dbReference type="Proteomes" id="UP000247892"/>
    </source>
</evidence>
<evidence type="ECO:0000256" key="2">
    <source>
        <dbReference type="ARBA" id="ARBA00022741"/>
    </source>
</evidence>
<comment type="similarity">
    <text evidence="5">Belongs to the glutamate--cysteine ligase type 2 family. YbdK subfamily.</text>
</comment>
<name>A0A318LWN3_9PSEU</name>
<dbReference type="GO" id="GO:0005524">
    <property type="term" value="F:ATP binding"/>
    <property type="evidence" value="ECO:0007669"/>
    <property type="project" value="UniProtKB-KW"/>
</dbReference>
<feature type="region of interest" description="Disordered" evidence="6">
    <location>
        <begin position="1"/>
        <end position="34"/>
    </location>
</feature>
<evidence type="ECO:0000256" key="5">
    <source>
        <dbReference type="HAMAP-Rule" id="MF_01609"/>
    </source>
</evidence>
<dbReference type="GO" id="GO:0042398">
    <property type="term" value="P:modified amino acid biosynthetic process"/>
    <property type="evidence" value="ECO:0007669"/>
    <property type="project" value="InterPro"/>
</dbReference>
<dbReference type="InterPro" id="IPR014746">
    <property type="entry name" value="Gln_synth/guanido_kin_cat_dom"/>
</dbReference>
<dbReference type="AlphaFoldDB" id="A0A318LWN3"/>
<reference evidence="7 8" key="1">
    <citation type="submission" date="2016-07" db="EMBL/GenBank/DDBJ databases">
        <title>Draft genome sequence of Prauserella sp. YIM 121212, isolated from alkaline soil.</title>
        <authorList>
            <person name="Ruckert C."/>
            <person name="Albersmeier A."/>
            <person name="Jiang C.-L."/>
            <person name="Jiang Y."/>
            <person name="Kalinowski J."/>
            <person name="Schneider O."/>
            <person name="Winkler A."/>
            <person name="Zotchev S.B."/>
        </authorList>
    </citation>
    <scope>NUCLEOTIDE SEQUENCE [LARGE SCALE GENOMIC DNA]</scope>
    <source>
        <strain evidence="7 8">YIM 121212</strain>
    </source>
</reference>
<dbReference type="EC" id="6.3.2.2" evidence="5"/>
<keyword evidence="8" id="KW-1185">Reference proteome</keyword>
<evidence type="ECO:0000313" key="7">
    <source>
        <dbReference type="EMBL" id="PXY36897.1"/>
    </source>
</evidence>
<dbReference type="NCBIfam" id="NF010041">
    <property type="entry name" value="PRK13517.1-1"/>
    <property type="match status" value="1"/>
</dbReference>
<dbReference type="InterPro" id="IPR050141">
    <property type="entry name" value="GCL_type2/YbdK_subfam"/>
</dbReference>
<evidence type="ECO:0000256" key="1">
    <source>
        <dbReference type="ARBA" id="ARBA00022598"/>
    </source>
</evidence>
<feature type="compositionally biased region" description="Basic residues" evidence="6">
    <location>
        <begin position="1"/>
        <end position="13"/>
    </location>
</feature>
<dbReference type="InterPro" id="IPR011793">
    <property type="entry name" value="YbdK"/>
</dbReference>
<sequence>MPRIPLRHRRHRDPRPGDPAPAPAQRGTGRLSPGRKLGVEEEFLLADPVAWHTVPAAADVLARAEPYAGTCQPELRASQVEAATAIRATRTQLRADLLAGRRVLGAAAERAHAVLVASGTPVLAGPEPPGGPDTRFALIDGRYRALVTGYQACGCHIHCEVPDRDHAVAVVNHLRPWLPTLVALSANSPFAHGRDTGHVSWRIVEQSRFPAAGIPPWFGSFTEYRSEVDRLLACGALLDDRMTFWLARPSPALPTVEIRAADTATTADEALLQALLTRALVDAALADLAAGREAPRGNERVAASALWSAARYGMAGPAVDPWRECTRPAHELVPLLLDRTAAALEDTGDLTLVRDLLGRLARRGTGAQRQRRIAVHGLRGVMRALAADVLSPL</sequence>
<dbReference type="SUPFAM" id="SSF55931">
    <property type="entry name" value="Glutamine synthetase/guanido kinase"/>
    <property type="match status" value="1"/>
</dbReference>
<dbReference type="Proteomes" id="UP000247892">
    <property type="component" value="Unassembled WGS sequence"/>
</dbReference>
<comment type="caution">
    <text evidence="7">The sequence shown here is derived from an EMBL/GenBank/DDBJ whole genome shotgun (WGS) entry which is preliminary data.</text>
</comment>
<keyword evidence="2 5" id="KW-0547">Nucleotide-binding</keyword>
<dbReference type="PANTHER" id="PTHR36510">
    <property type="entry name" value="GLUTAMATE--CYSTEINE LIGASE 2-RELATED"/>
    <property type="match status" value="1"/>
</dbReference>
<dbReference type="HAMAP" id="MF_01609">
    <property type="entry name" value="Glu_cys_ligase_2"/>
    <property type="match status" value="1"/>
</dbReference>
<dbReference type="GO" id="GO:0004357">
    <property type="term" value="F:glutamate-cysteine ligase activity"/>
    <property type="evidence" value="ECO:0007669"/>
    <property type="project" value="UniProtKB-EC"/>
</dbReference>
<comment type="function">
    <text evidence="5">ATP-dependent carboxylate-amine ligase which exhibits weak glutamate--cysteine ligase activity.</text>
</comment>
<dbReference type="EMBL" id="MASU01000005">
    <property type="protein sequence ID" value="PXY36897.1"/>
    <property type="molecule type" value="Genomic_DNA"/>
</dbReference>
<dbReference type="NCBIfam" id="TIGR02050">
    <property type="entry name" value="gshA_cyan_rel"/>
    <property type="match status" value="1"/>
</dbReference>
<evidence type="ECO:0000256" key="6">
    <source>
        <dbReference type="SAM" id="MobiDB-lite"/>
    </source>
</evidence>
<dbReference type="Pfam" id="PF04107">
    <property type="entry name" value="GCS2"/>
    <property type="match status" value="1"/>
</dbReference>
<organism evidence="7 8">
    <name type="scientific">Prauserella flavalba</name>
    <dbReference type="NCBI Taxonomy" id="1477506"/>
    <lineage>
        <taxon>Bacteria</taxon>
        <taxon>Bacillati</taxon>
        <taxon>Actinomycetota</taxon>
        <taxon>Actinomycetes</taxon>
        <taxon>Pseudonocardiales</taxon>
        <taxon>Pseudonocardiaceae</taxon>
        <taxon>Prauserella</taxon>
    </lineage>
</organism>
<gene>
    <name evidence="7" type="ORF">BA062_10645</name>
</gene>
<protein>
    <recommendedName>
        <fullName evidence="5">Putative glutamate--cysteine ligase 2</fullName>
        <ecNumber evidence="5">6.3.2.2</ecNumber>
    </recommendedName>
    <alternativeName>
        <fullName evidence="5">Gamma-glutamylcysteine synthetase 2</fullName>
        <shortName evidence="5">GCS 2</shortName>
        <shortName evidence="5">Gamma-GCS 2</shortName>
    </alternativeName>
</protein>
<dbReference type="Gene3D" id="3.30.590.20">
    <property type="match status" value="1"/>
</dbReference>
<comment type="catalytic activity">
    <reaction evidence="4 5">
        <text>L-cysteine + L-glutamate + ATP = gamma-L-glutamyl-L-cysteine + ADP + phosphate + H(+)</text>
        <dbReference type="Rhea" id="RHEA:13285"/>
        <dbReference type="ChEBI" id="CHEBI:15378"/>
        <dbReference type="ChEBI" id="CHEBI:29985"/>
        <dbReference type="ChEBI" id="CHEBI:30616"/>
        <dbReference type="ChEBI" id="CHEBI:35235"/>
        <dbReference type="ChEBI" id="CHEBI:43474"/>
        <dbReference type="ChEBI" id="CHEBI:58173"/>
        <dbReference type="ChEBI" id="CHEBI:456216"/>
        <dbReference type="EC" id="6.3.2.2"/>
    </reaction>
</comment>
<keyword evidence="3 5" id="KW-0067">ATP-binding</keyword>
<proteinExistence type="inferred from homology"/>
<keyword evidence="1 5" id="KW-0436">Ligase</keyword>
<dbReference type="InterPro" id="IPR006336">
    <property type="entry name" value="GCS2"/>
</dbReference>
<evidence type="ECO:0000256" key="4">
    <source>
        <dbReference type="ARBA" id="ARBA00048819"/>
    </source>
</evidence>